<dbReference type="InterPro" id="IPR034595">
    <property type="entry name" value="NDUFAF8"/>
</dbReference>
<sequence>MDKAVSQSPVRRRLKKYQQLLALCSAESVSYGKCVGQELANVKKGSCEKEFQALLTCIRVAASRIP</sequence>
<organism evidence="1">
    <name type="scientific">Cyprideis torosa</name>
    <dbReference type="NCBI Taxonomy" id="163714"/>
    <lineage>
        <taxon>Eukaryota</taxon>
        <taxon>Metazoa</taxon>
        <taxon>Ecdysozoa</taxon>
        <taxon>Arthropoda</taxon>
        <taxon>Crustacea</taxon>
        <taxon>Oligostraca</taxon>
        <taxon>Ostracoda</taxon>
        <taxon>Podocopa</taxon>
        <taxon>Podocopida</taxon>
        <taxon>Cytherocopina</taxon>
        <taxon>Cytheroidea</taxon>
        <taxon>Cytherideidae</taxon>
        <taxon>Cyprideis</taxon>
    </lineage>
</organism>
<dbReference type="PANTHER" id="PTHR34561:SF1">
    <property type="entry name" value="NADH DEHYDROGENASE [UBIQUINONE] 1 ALPHA SUBCOMPLEX ASSEMBLY FACTOR 8"/>
    <property type="match status" value="1"/>
</dbReference>
<dbReference type="EMBL" id="OB664617">
    <property type="protein sequence ID" value="CAD7232392.1"/>
    <property type="molecule type" value="Genomic_DNA"/>
</dbReference>
<dbReference type="OrthoDB" id="45930at2759"/>
<dbReference type="PANTHER" id="PTHR34561">
    <property type="entry name" value="NADH DEHYDROGENASE [UBIQUINONE] 1 ALPHA SUBCOMPLEX ASSEMBLY FACTOR 8"/>
    <property type="match status" value="1"/>
</dbReference>
<gene>
    <name evidence="1" type="ORF">CTOB1V02_LOCUS10228</name>
</gene>
<dbReference type="AlphaFoldDB" id="A0A7R8ZUR9"/>
<dbReference type="GO" id="GO:0032981">
    <property type="term" value="P:mitochondrial respiratory chain complex I assembly"/>
    <property type="evidence" value="ECO:0007669"/>
    <property type="project" value="InterPro"/>
</dbReference>
<reference evidence="1" key="1">
    <citation type="submission" date="2020-11" db="EMBL/GenBank/DDBJ databases">
        <authorList>
            <person name="Tran Van P."/>
        </authorList>
    </citation>
    <scope>NUCLEOTIDE SEQUENCE</scope>
</reference>
<protein>
    <submittedName>
        <fullName evidence="1">Uncharacterized protein</fullName>
    </submittedName>
</protein>
<name>A0A7R8ZUR9_9CRUS</name>
<accession>A0A7R8ZUR9</accession>
<evidence type="ECO:0000313" key="1">
    <source>
        <dbReference type="EMBL" id="CAD7232392.1"/>
    </source>
</evidence>
<dbReference type="GO" id="GO:0005739">
    <property type="term" value="C:mitochondrion"/>
    <property type="evidence" value="ECO:0007669"/>
    <property type="project" value="InterPro"/>
</dbReference>
<proteinExistence type="predicted"/>